<dbReference type="Gene3D" id="3.80.10.10">
    <property type="entry name" value="Ribonuclease Inhibitor"/>
    <property type="match status" value="2"/>
</dbReference>
<dbReference type="Pfam" id="PF13306">
    <property type="entry name" value="LRR_5"/>
    <property type="match status" value="1"/>
</dbReference>
<dbReference type="SUPFAM" id="SSF52058">
    <property type="entry name" value="L domain-like"/>
    <property type="match status" value="1"/>
</dbReference>
<dbReference type="EMBL" id="CAUJNA010003473">
    <property type="protein sequence ID" value="CAJ1402946.1"/>
    <property type="molecule type" value="Genomic_DNA"/>
</dbReference>
<dbReference type="CDD" id="cd17039">
    <property type="entry name" value="Ubl_ubiquitin_like"/>
    <property type="match status" value="1"/>
</dbReference>
<dbReference type="InterPro" id="IPR053139">
    <property type="entry name" value="Surface_bspA-like"/>
</dbReference>
<dbReference type="PANTHER" id="PTHR45661:SF3">
    <property type="entry name" value="IG-LIKE DOMAIN-CONTAINING PROTEIN"/>
    <property type="match status" value="1"/>
</dbReference>
<accession>A0AA36JDB5</accession>
<dbReference type="InterPro" id="IPR032675">
    <property type="entry name" value="LRR_dom_sf"/>
</dbReference>
<dbReference type="PANTHER" id="PTHR45661">
    <property type="entry name" value="SURFACE ANTIGEN"/>
    <property type="match status" value="1"/>
</dbReference>
<evidence type="ECO:0008006" key="3">
    <source>
        <dbReference type="Google" id="ProtNLM"/>
    </source>
</evidence>
<evidence type="ECO:0000313" key="1">
    <source>
        <dbReference type="EMBL" id="CAJ1402946.1"/>
    </source>
</evidence>
<dbReference type="AlphaFoldDB" id="A0AA36JDB5"/>
<organism evidence="1 2">
    <name type="scientific">Effrenium voratum</name>
    <dbReference type="NCBI Taxonomy" id="2562239"/>
    <lineage>
        <taxon>Eukaryota</taxon>
        <taxon>Sar</taxon>
        <taxon>Alveolata</taxon>
        <taxon>Dinophyceae</taxon>
        <taxon>Suessiales</taxon>
        <taxon>Symbiodiniaceae</taxon>
        <taxon>Effrenium</taxon>
    </lineage>
</organism>
<sequence>MAKEITVRQLSGEEESFQVFPDMTVGEFKRQRRGWLRCADESMRNMSSVELVLGDRPLLNNKELVSNAIPGAEVLAFLSIKPVTCSSLETSGVKPEDLRVVEIPESMAEIGERAFLDCSSLADVTIPNSVTVIRENAFQSCSSLATVTIPSSVTQISRSAFQGCRSLVNVTIPDSVTEIAGNAFRGCSSLANVTIPNSVTVIGDSAFGGCSLAGVTIPNSVTRIAG</sequence>
<comment type="caution">
    <text evidence="1">The sequence shown here is derived from an EMBL/GenBank/DDBJ whole genome shotgun (WGS) entry which is preliminary data.</text>
</comment>
<protein>
    <recommendedName>
        <fullName evidence="3">Leucine-rich repeat domain-containing protein</fullName>
    </recommendedName>
</protein>
<keyword evidence="2" id="KW-1185">Reference proteome</keyword>
<dbReference type="Proteomes" id="UP001178507">
    <property type="component" value="Unassembled WGS sequence"/>
</dbReference>
<gene>
    <name evidence="1" type="ORF">EVOR1521_LOCUS25719</name>
</gene>
<name>A0AA36JDB5_9DINO</name>
<proteinExistence type="predicted"/>
<evidence type="ECO:0000313" key="2">
    <source>
        <dbReference type="Proteomes" id="UP001178507"/>
    </source>
</evidence>
<reference evidence="1" key="1">
    <citation type="submission" date="2023-08" db="EMBL/GenBank/DDBJ databases">
        <authorList>
            <person name="Chen Y."/>
            <person name="Shah S."/>
            <person name="Dougan E. K."/>
            <person name="Thang M."/>
            <person name="Chan C."/>
        </authorList>
    </citation>
    <scope>NUCLEOTIDE SEQUENCE</scope>
</reference>
<dbReference type="InterPro" id="IPR026906">
    <property type="entry name" value="LRR_5"/>
</dbReference>